<evidence type="ECO:0000313" key="1">
    <source>
        <dbReference type="EMBL" id="PRQ70554.1"/>
    </source>
</evidence>
<feature type="non-terminal residue" evidence="1">
    <location>
        <position position="198"/>
    </location>
</feature>
<accession>A0A2S9ZXT1</accession>
<gene>
    <name evidence="1" type="ORF">AAT19DRAFT_11303</name>
</gene>
<sequence length="198" mass="21820">MAAPAPPPPAPAAAPTPAPRCVPKVVQHQVNEGLSFSLTCDLDMDITATRFEEVILPLKGVALIGDWSCRVNRCEEEGESETAVHIQHGNLDVGAFGQDVDVSMEVLAVTDDEAWLLTRSRWHNYPAPEASEDDPSLAYTGYQLNILQNDIEHLSNITHGDFKAASHRRYRVHFQLQQRKTCPTREAKQLMAAVRGGP</sequence>
<evidence type="ECO:0000313" key="2">
    <source>
        <dbReference type="Proteomes" id="UP000239560"/>
    </source>
</evidence>
<comment type="caution">
    <text evidence="1">The sequence shown here is derived from an EMBL/GenBank/DDBJ whole genome shotgun (WGS) entry which is preliminary data.</text>
</comment>
<protein>
    <submittedName>
        <fullName evidence="1">Uncharacterized protein</fullName>
    </submittedName>
</protein>
<name>A0A2S9ZXT1_RHOTO</name>
<dbReference type="AlphaFoldDB" id="A0A2S9ZXT1"/>
<dbReference type="OrthoDB" id="10506883at2759"/>
<proteinExistence type="predicted"/>
<reference evidence="1 2" key="1">
    <citation type="journal article" date="2018" name="Elife">
        <title>Functional genomics of lipid metabolism in the oleaginous yeast Rhodosporidium toruloides.</title>
        <authorList>
            <person name="Coradetti S.T."/>
            <person name="Pinel D."/>
            <person name="Geiselman G."/>
            <person name="Ito M."/>
            <person name="Mondo S."/>
            <person name="Reilly M.C."/>
            <person name="Cheng Y.F."/>
            <person name="Bauer S."/>
            <person name="Grigoriev I."/>
            <person name="Gladden J.M."/>
            <person name="Simmons B.A."/>
            <person name="Brem R."/>
            <person name="Arkin A.P."/>
            <person name="Skerker J.M."/>
        </authorList>
    </citation>
    <scope>NUCLEOTIDE SEQUENCE [LARGE SCALE GENOMIC DNA]</scope>
    <source>
        <strain evidence="1 2">NBRC 0880</strain>
    </source>
</reference>
<organism evidence="1 2">
    <name type="scientific">Rhodotorula toruloides</name>
    <name type="common">Yeast</name>
    <name type="synonym">Rhodosporidium toruloides</name>
    <dbReference type="NCBI Taxonomy" id="5286"/>
    <lineage>
        <taxon>Eukaryota</taxon>
        <taxon>Fungi</taxon>
        <taxon>Dikarya</taxon>
        <taxon>Basidiomycota</taxon>
        <taxon>Pucciniomycotina</taxon>
        <taxon>Microbotryomycetes</taxon>
        <taxon>Sporidiobolales</taxon>
        <taxon>Sporidiobolaceae</taxon>
        <taxon>Rhodotorula</taxon>
    </lineage>
</organism>
<dbReference type="EMBL" id="LCTV02000015">
    <property type="protein sequence ID" value="PRQ70554.1"/>
    <property type="molecule type" value="Genomic_DNA"/>
</dbReference>
<dbReference type="Proteomes" id="UP000239560">
    <property type="component" value="Unassembled WGS sequence"/>
</dbReference>